<evidence type="ECO:0000259" key="5">
    <source>
        <dbReference type="PROSITE" id="PS50932"/>
    </source>
</evidence>
<dbReference type="SUPFAM" id="SSF53822">
    <property type="entry name" value="Periplasmic binding protein-like I"/>
    <property type="match status" value="1"/>
</dbReference>
<dbReference type="PATRIC" id="fig|1123501.6.peg.1761"/>
<dbReference type="OrthoDB" id="60111at2"/>
<dbReference type="GO" id="GO:0000976">
    <property type="term" value="F:transcription cis-regulatory region binding"/>
    <property type="evidence" value="ECO:0007669"/>
    <property type="project" value="TreeGrafter"/>
</dbReference>
<name>A0A0D0QCP1_9RHOB</name>
<comment type="caution">
    <text evidence="6">The sequence shown here is derived from an EMBL/GenBank/DDBJ whole genome shotgun (WGS) entry which is preliminary data.</text>
</comment>
<keyword evidence="1" id="KW-0678">Repressor</keyword>
<evidence type="ECO:0000313" key="6">
    <source>
        <dbReference type="EMBL" id="KIQ70097.1"/>
    </source>
</evidence>
<evidence type="ECO:0000256" key="4">
    <source>
        <dbReference type="ARBA" id="ARBA00023163"/>
    </source>
</evidence>
<dbReference type="CDD" id="cd06288">
    <property type="entry name" value="PBP1_sucrose_transcription_regulator"/>
    <property type="match status" value="1"/>
</dbReference>
<dbReference type="SMART" id="SM00354">
    <property type="entry name" value="HTH_LACI"/>
    <property type="match status" value="1"/>
</dbReference>
<dbReference type="RefSeq" id="WP_047772227.1">
    <property type="nucleotide sequence ID" value="NZ_KN848372.1"/>
</dbReference>
<dbReference type="InterPro" id="IPR000843">
    <property type="entry name" value="HTH_LacI"/>
</dbReference>
<gene>
    <name evidence="6" type="ORF">Wenmar_01669</name>
</gene>
<dbReference type="InterPro" id="IPR028082">
    <property type="entry name" value="Peripla_BP_I"/>
</dbReference>
<dbReference type="InterPro" id="IPR046335">
    <property type="entry name" value="LacI/GalR-like_sensor"/>
</dbReference>
<dbReference type="Pfam" id="PF13377">
    <property type="entry name" value="Peripla_BP_3"/>
    <property type="match status" value="1"/>
</dbReference>
<dbReference type="EMBL" id="AONG01000008">
    <property type="protein sequence ID" value="KIQ70097.1"/>
    <property type="molecule type" value="Genomic_DNA"/>
</dbReference>
<dbReference type="STRING" id="1123501.Wenmar_01669"/>
<dbReference type="Gene3D" id="1.10.260.40">
    <property type="entry name" value="lambda repressor-like DNA-binding domains"/>
    <property type="match status" value="1"/>
</dbReference>
<keyword evidence="2" id="KW-0805">Transcription regulation</keyword>
<sequence>MATIYDVAKAAGVSPKTVSRVLNDDAPVGRDTRKAVQDAMSRLGYVPSNAARVMRSNKSGLIGLITGAISNTPDHGDPRGLPELYIVQGVQDVFGREAKTLMISDTGGHSDRVPSLVSTFRQHRVEGLIYVADYHRQTRFEVRPGDPPVVLANCYDTVGTPSILPDDRICQHRLVARLIAAGHRRIGYLTLGASMDATRLRTEGYRDAHAEAGLPLDPAMIQEAYRDDHAPMTAALGRLLALPEPPTVICCGNDEMAMRPYGLLRTRGIEVPQRISIAGFDNYRAIAETLFPPLTTVELPYREMGRQAARRLLDIIAGTAPAATDPVRVPGPVVWRSSVTGVAGAAGT</sequence>
<proteinExistence type="predicted"/>
<feature type="domain" description="HTH lacI-type" evidence="5">
    <location>
        <begin position="2"/>
        <end position="56"/>
    </location>
</feature>
<accession>A0A0D0QCP1</accession>
<reference evidence="6 7" key="1">
    <citation type="submission" date="2013-01" db="EMBL/GenBank/DDBJ databases">
        <authorList>
            <person name="Fiebig A."/>
            <person name="Goeker M."/>
            <person name="Klenk H.-P.P."/>
        </authorList>
    </citation>
    <scope>NUCLEOTIDE SEQUENCE [LARGE SCALE GENOMIC DNA]</scope>
    <source>
        <strain evidence="6 7">DSM 24838</strain>
    </source>
</reference>
<dbReference type="Gene3D" id="3.40.50.2300">
    <property type="match status" value="2"/>
</dbReference>
<keyword evidence="3" id="KW-0238">DNA-binding</keyword>
<dbReference type="AlphaFoldDB" id="A0A0D0QCP1"/>
<keyword evidence="4" id="KW-0804">Transcription</keyword>
<protein>
    <submittedName>
        <fullName evidence="6">Transcriptional regulator, LacI family</fullName>
    </submittedName>
</protein>
<dbReference type="PANTHER" id="PTHR30146">
    <property type="entry name" value="LACI-RELATED TRANSCRIPTIONAL REPRESSOR"/>
    <property type="match status" value="1"/>
</dbReference>
<evidence type="ECO:0000256" key="1">
    <source>
        <dbReference type="ARBA" id="ARBA00022491"/>
    </source>
</evidence>
<dbReference type="SUPFAM" id="SSF47413">
    <property type="entry name" value="lambda repressor-like DNA-binding domains"/>
    <property type="match status" value="1"/>
</dbReference>
<dbReference type="Pfam" id="PF00356">
    <property type="entry name" value="LacI"/>
    <property type="match status" value="1"/>
</dbReference>
<dbReference type="Proteomes" id="UP000035100">
    <property type="component" value="Unassembled WGS sequence"/>
</dbReference>
<evidence type="ECO:0000256" key="3">
    <source>
        <dbReference type="ARBA" id="ARBA00023125"/>
    </source>
</evidence>
<dbReference type="eggNOG" id="COG1609">
    <property type="taxonomic scope" value="Bacteria"/>
</dbReference>
<dbReference type="GO" id="GO:0003700">
    <property type="term" value="F:DNA-binding transcription factor activity"/>
    <property type="evidence" value="ECO:0007669"/>
    <property type="project" value="TreeGrafter"/>
</dbReference>
<dbReference type="PANTHER" id="PTHR30146:SF148">
    <property type="entry name" value="HTH-TYPE TRANSCRIPTIONAL REPRESSOR PURR-RELATED"/>
    <property type="match status" value="1"/>
</dbReference>
<organism evidence="6 7">
    <name type="scientific">Wenxinia marina DSM 24838</name>
    <dbReference type="NCBI Taxonomy" id="1123501"/>
    <lineage>
        <taxon>Bacteria</taxon>
        <taxon>Pseudomonadati</taxon>
        <taxon>Pseudomonadota</taxon>
        <taxon>Alphaproteobacteria</taxon>
        <taxon>Rhodobacterales</taxon>
        <taxon>Roseobacteraceae</taxon>
        <taxon>Wenxinia</taxon>
    </lineage>
</organism>
<dbReference type="PROSITE" id="PS50932">
    <property type="entry name" value="HTH_LACI_2"/>
    <property type="match status" value="1"/>
</dbReference>
<dbReference type="InterPro" id="IPR010982">
    <property type="entry name" value="Lambda_DNA-bd_dom_sf"/>
</dbReference>
<keyword evidence="7" id="KW-1185">Reference proteome</keyword>
<evidence type="ECO:0000313" key="7">
    <source>
        <dbReference type="Proteomes" id="UP000035100"/>
    </source>
</evidence>
<dbReference type="PROSITE" id="PS00356">
    <property type="entry name" value="HTH_LACI_1"/>
    <property type="match status" value="1"/>
</dbReference>
<evidence type="ECO:0000256" key="2">
    <source>
        <dbReference type="ARBA" id="ARBA00023015"/>
    </source>
</evidence>
<dbReference type="PRINTS" id="PR00036">
    <property type="entry name" value="HTHLACI"/>
</dbReference>
<dbReference type="CDD" id="cd01392">
    <property type="entry name" value="HTH_LacI"/>
    <property type="match status" value="1"/>
</dbReference>